<keyword evidence="4" id="KW-1003">Cell membrane</keyword>
<dbReference type="Pfam" id="PF00520">
    <property type="entry name" value="Ion_trans"/>
    <property type="match status" value="1"/>
</dbReference>
<dbReference type="Proteomes" id="UP001500359">
    <property type="component" value="Unassembled WGS sequence"/>
</dbReference>
<evidence type="ECO:0000259" key="9">
    <source>
        <dbReference type="Pfam" id="PF00520"/>
    </source>
</evidence>
<feature type="transmembrane region" description="Helical" evidence="8">
    <location>
        <begin position="85"/>
        <end position="110"/>
    </location>
</feature>
<proteinExistence type="inferred from homology"/>
<evidence type="ECO:0000256" key="7">
    <source>
        <dbReference type="ARBA" id="ARBA00023136"/>
    </source>
</evidence>
<gene>
    <name evidence="10" type="ORF">GCM10009114_01860</name>
</gene>
<dbReference type="InterPro" id="IPR045861">
    <property type="entry name" value="CorA_cytoplasmic_dom"/>
</dbReference>
<dbReference type="SUPFAM" id="SSF144083">
    <property type="entry name" value="Magnesium transport protein CorA, transmembrane region"/>
    <property type="match status" value="1"/>
</dbReference>
<feature type="transmembrane region" description="Helical" evidence="8">
    <location>
        <begin position="448"/>
        <end position="469"/>
    </location>
</feature>
<dbReference type="InterPro" id="IPR002523">
    <property type="entry name" value="MgTranspt_CorA/ZnTranspt_ZntB"/>
</dbReference>
<evidence type="ECO:0000256" key="3">
    <source>
        <dbReference type="ARBA" id="ARBA00022448"/>
    </source>
</evidence>
<keyword evidence="5 8" id="KW-0812">Transmembrane</keyword>
<feature type="domain" description="Ion transport" evidence="9">
    <location>
        <begin position="35"/>
        <end position="134"/>
    </location>
</feature>
<organism evidence="10 11">
    <name type="scientific">Aliiglaciecola litoralis</name>
    <dbReference type="NCBI Taxonomy" id="582857"/>
    <lineage>
        <taxon>Bacteria</taxon>
        <taxon>Pseudomonadati</taxon>
        <taxon>Pseudomonadota</taxon>
        <taxon>Gammaproteobacteria</taxon>
        <taxon>Alteromonadales</taxon>
        <taxon>Alteromonadaceae</taxon>
        <taxon>Aliiglaciecola</taxon>
    </lineage>
</organism>
<dbReference type="SUPFAM" id="SSF81324">
    <property type="entry name" value="Voltage-gated potassium channels"/>
    <property type="match status" value="1"/>
</dbReference>
<evidence type="ECO:0000256" key="2">
    <source>
        <dbReference type="ARBA" id="ARBA00009765"/>
    </source>
</evidence>
<comment type="caution">
    <text evidence="10">The sequence shown here is derived from an EMBL/GenBank/DDBJ whole genome shotgun (WGS) entry which is preliminary data.</text>
</comment>
<feature type="transmembrane region" description="Helical" evidence="8">
    <location>
        <begin position="28"/>
        <end position="47"/>
    </location>
</feature>
<protein>
    <recommendedName>
        <fullName evidence="9">Ion transport domain-containing protein</fullName>
    </recommendedName>
</protein>
<keyword evidence="7 8" id="KW-0472">Membrane</keyword>
<evidence type="ECO:0000256" key="4">
    <source>
        <dbReference type="ARBA" id="ARBA00022475"/>
    </source>
</evidence>
<dbReference type="PANTHER" id="PTHR46494:SF1">
    <property type="entry name" value="CORA FAMILY METAL ION TRANSPORTER (EUROFUNG)"/>
    <property type="match status" value="1"/>
</dbReference>
<dbReference type="InterPro" id="IPR027359">
    <property type="entry name" value="Volt_channel_dom_sf"/>
</dbReference>
<dbReference type="SUPFAM" id="SSF143865">
    <property type="entry name" value="CorA soluble domain-like"/>
    <property type="match status" value="1"/>
</dbReference>
<evidence type="ECO:0000256" key="6">
    <source>
        <dbReference type="ARBA" id="ARBA00022989"/>
    </source>
</evidence>
<dbReference type="Pfam" id="PF01544">
    <property type="entry name" value="CorA"/>
    <property type="match status" value="1"/>
</dbReference>
<reference evidence="10 11" key="1">
    <citation type="journal article" date="2019" name="Int. J. Syst. Evol. Microbiol.">
        <title>The Global Catalogue of Microorganisms (GCM) 10K type strain sequencing project: providing services to taxonomists for standard genome sequencing and annotation.</title>
        <authorList>
            <consortium name="The Broad Institute Genomics Platform"/>
            <consortium name="The Broad Institute Genome Sequencing Center for Infectious Disease"/>
            <person name="Wu L."/>
            <person name="Ma J."/>
        </authorList>
    </citation>
    <scope>NUCLEOTIDE SEQUENCE [LARGE SCALE GENOMIC DNA]</scope>
    <source>
        <strain evidence="10 11">JCM 15896</strain>
    </source>
</reference>
<evidence type="ECO:0000256" key="5">
    <source>
        <dbReference type="ARBA" id="ARBA00022692"/>
    </source>
</evidence>
<keyword evidence="6 8" id="KW-1133">Transmembrane helix</keyword>
<comment type="similarity">
    <text evidence="2">Belongs to the CorA metal ion transporter (MIT) (TC 1.A.35) family.</text>
</comment>
<name>A0ABN1LC40_9ALTE</name>
<evidence type="ECO:0000256" key="1">
    <source>
        <dbReference type="ARBA" id="ARBA00004651"/>
    </source>
</evidence>
<dbReference type="InterPro" id="IPR045863">
    <property type="entry name" value="CorA_TM1_TM2"/>
</dbReference>
<dbReference type="InterPro" id="IPR005821">
    <property type="entry name" value="Ion_trans_dom"/>
</dbReference>
<dbReference type="Gene3D" id="1.20.58.340">
    <property type="entry name" value="Magnesium transport protein CorA, transmembrane region"/>
    <property type="match status" value="1"/>
</dbReference>
<keyword evidence="11" id="KW-1185">Reference proteome</keyword>
<evidence type="ECO:0000256" key="8">
    <source>
        <dbReference type="SAM" id="Phobius"/>
    </source>
</evidence>
<feature type="transmembrane region" description="Helical" evidence="8">
    <location>
        <begin position="59"/>
        <end position="79"/>
    </location>
</feature>
<evidence type="ECO:0000313" key="10">
    <source>
        <dbReference type="EMBL" id="GAA0852313.1"/>
    </source>
</evidence>
<dbReference type="Gene3D" id="1.20.120.350">
    <property type="entry name" value="Voltage-gated potassium channels. Chain C"/>
    <property type="match status" value="1"/>
</dbReference>
<dbReference type="EMBL" id="BAAAFD010000001">
    <property type="protein sequence ID" value="GAA0852313.1"/>
    <property type="molecule type" value="Genomic_DNA"/>
</dbReference>
<accession>A0ABN1LC40</accession>
<feature type="transmembrane region" description="Helical" evidence="8">
    <location>
        <begin position="419"/>
        <end position="442"/>
    </location>
</feature>
<sequence>MALIKEPSAPHSTSTLVLYKWDELLSDALLGFLAMVTLFLAITPFIFTLSKDVEATINFVENLILVTFLAEYLLSLLLAPDKKKFVLSFWRILDAFIILIGFMSLLPAVGDQFKHALSLRLLRFIRIALFSAKIRSVITTDVTSISTQDAPQGPVEAVNFTSGNATVVTWETIISCLKNHDEDWLFAGNIQPNNLNEVADILKVPHSSLSRLLFESQFPRIERMDKYTTLFVWLPSVSGNGKHHIPMISRDGILLVGSDHNILVLARKNITLTTDIMLQSKEVVDQLPLLPCFTWAFLKTVIHRYTEIIDLLEKALLKIDAQQKSISDKEFLDSTFKLRSELTRVRSNVKHLSQAIRQLSEKPISIKGFAKPPRTLFTILFNDADSLYDSVDDLLNNLSALVDLRLNISSFQMNKVMRLLAILTTLTLIPAITGGMLGMNLLDNPWPLTLAEVSFCVAAGMSFSLYIFAIKGWFR</sequence>
<dbReference type="RefSeq" id="WP_343855699.1">
    <property type="nucleotide sequence ID" value="NZ_BAAAFD010000001.1"/>
</dbReference>
<keyword evidence="3" id="KW-0813">Transport</keyword>
<dbReference type="PANTHER" id="PTHR46494">
    <property type="entry name" value="CORA FAMILY METAL ION TRANSPORTER (EUROFUNG)"/>
    <property type="match status" value="1"/>
</dbReference>
<evidence type="ECO:0000313" key="11">
    <source>
        <dbReference type="Proteomes" id="UP001500359"/>
    </source>
</evidence>
<comment type="subcellular location">
    <subcellularLocation>
        <location evidence="1">Cell membrane</location>
        <topology evidence="1">Multi-pass membrane protein</topology>
    </subcellularLocation>
</comment>